<dbReference type="Proteomes" id="UP000216004">
    <property type="component" value="Unassembled WGS sequence"/>
</dbReference>
<sequence length="450" mass="46523">MKPADHPDIQVSSGGAGNDGIHLSHFAGIGLSCLVLGAVVGVSSGLLGMFLDEVEKVFLGFVESSSQPSPLGVPAIRRLISVVVGGCVAACIWWYLRNKTTRVPSVAQAVKGARMPVWQTLLHVITQIFLVGTGGAIGREVAPREAGAMLGSVWFRWARKFGLRESDRPLLVAAAAGAGFAGIYISPLTGALFGLEILLASTDMTAVTVCLTMSSVATLVGGAIKGFGPYYIVGEQPFSHWTMLFALIAGLLAGVVGAVFRCLTRWAETNQATGLTILWMLPAAALLTGLVAWILPEVMGNGRAIAQSAMRLSASSIGQAGNYSASSVIAFFAALGVWKFICTSLTIRAGASGGTLTPSIGIGAALGVILGIVANCCGLSVPLWQAAIIGAASTLAASQQAPLMALFMLFEICHLPAPALLPLSLAVALSTAVSHRILVNHNNSKFEASN</sequence>
<name>A0A261EQC6_9BIFI</name>
<keyword evidence="12" id="KW-1185">Reference proteome</keyword>
<dbReference type="Pfam" id="PF00654">
    <property type="entry name" value="Voltage_CLC"/>
    <property type="match status" value="1"/>
</dbReference>
<dbReference type="PANTHER" id="PTHR43427:SF6">
    <property type="entry name" value="CHLORIDE CHANNEL PROTEIN CLC-E"/>
    <property type="match status" value="1"/>
</dbReference>
<keyword evidence="7" id="KW-0869">Chloride channel</keyword>
<organism evidence="11 12">
    <name type="scientific">Bombiscardovia coagulans</name>
    <dbReference type="NCBI Taxonomy" id="686666"/>
    <lineage>
        <taxon>Bacteria</taxon>
        <taxon>Bacillati</taxon>
        <taxon>Actinomycetota</taxon>
        <taxon>Actinomycetes</taxon>
        <taxon>Bifidobacteriales</taxon>
        <taxon>Bifidobacteriaceae</taxon>
        <taxon>Bombiscardovia</taxon>
    </lineage>
</organism>
<feature type="transmembrane region" description="Helical" evidence="10">
    <location>
        <begin position="26"/>
        <end position="51"/>
    </location>
</feature>
<evidence type="ECO:0000313" key="12">
    <source>
        <dbReference type="Proteomes" id="UP000216004"/>
    </source>
</evidence>
<keyword evidence="8" id="KW-0868">Chloride</keyword>
<dbReference type="SUPFAM" id="SSF81340">
    <property type="entry name" value="Clc chloride channel"/>
    <property type="match status" value="1"/>
</dbReference>
<evidence type="ECO:0000256" key="5">
    <source>
        <dbReference type="ARBA" id="ARBA00023065"/>
    </source>
</evidence>
<dbReference type="OrthoDB" id="3261015at2"/>
<dbReference type="Gene3D" id="1.10.3080.10">
    <property type="entry name" value="Clc chloride channel"/>
    <property type="match status" value="1"/>
</dbReference>
<evidence type="ECO:0000313" key="11">
    <source>
        <dbReference type="EMBL" id="OZG49058.1"/>
    </source>
</evidence>
<dbReference type="GO" id="GO:0005254">
    <property type="term" value="F:chloride channel activity"/>
    <property type="evidence" value="ECO:0007669"/>
    <property type="project" value="UniProtKB-KW"/>
</dbReference>
<dbReference type="GO" id="GO:0034707">
    <property type="term" value="C:chloride channel complex"/>
    <property type="evidence" value="ECO:0007669"/>
    <property type="project" value="UniProtKB-KW"/>
</dbReference>
<reference evidence="11 12" key="1">
    <citation type="journal article" date="2017" name="BMC Genomics">
        <title>Comparative genomic and phylogenomic analyses of the Bifidobacteriaceae family.</title>
        <authorList>
            <person name="Lugli G.A."/>
            <person name="Milani C."/>
            <person name="Turroni F."/>
            <person name="Duranti S."/>
            <person name="Mancabelli L."/>
            <person name="Mangifesta M."/>
            <person name="Ferrario C."/>
            <person name="Modesto M."/>
            <person name="Mattarelli P."/>
            <person name="Jiri K."/>
            <person name="van Sinderen D."/>
            <person name="Ventura M."/>
        </authorList>
    </citation>
    <scope>NUCLEOTIDE SEQUENCE [LARGE SCALE GENOMIC DNA]</scope>
    <source>
        <strain evidence="11 12">DSM 22924</strain>
    </source>
</reference>
<evidence type="ECO:0000256" key="9">
    <source>
        <dbReference type="ARBA" id="ARBA00023303"/>
    </source>
</evidence>
<feature type="transmembrane region" description="Helical" evidence="10">
    <location>
        <begin position="238"/>
        <end position="260"/>
    </location>
</feature>
<feature type="transmembrane region" description="Helical" evidence="10">
    <location>
        <begin position="75"/>
        <end position="96"/>
    </location>
</feature>
<feature type="transmembrane region" description="Helical" evidence="10">
    <location>
        <begin position="117"/>
        <end position="137"/>
    </location>
</feature>
<gene>
    <name evidence="11" type="ORF">BOCO_1118</name>
</gene>
<comment type="caution">
    <text evidence="11">The sequence shown here is derived from an EMBL/GenBank/DDBJ whole genome shotgun (WGS) entry which is preliminary data.</text>
</comment>
<evidence type="ECO:0000256" key="8">
    <source>
        <dbReference type="ARBA" id="ARBA00023214"/>
    </source>
</evidence>
<feature type="transmembrane region" description="Helical" evidence="10">
    <location>
        <begin position="272"/>
        <end position="295"/>
    </location>
</feature>
<proteinExistence type="predicted"/>
<comment type="subcellular location">
    <subcellularLocation>
        <location evidence="1">Membrane</location>
        <topology evidence="1">Multi-pass membrane protein</topology>
    </subcellularLocation>
</comment>
<feature type="transmembrane region" description="Helical" evidence="10">
    <location>
        <begin position="170"/>
        <end position="195"/>
    </location>
</feature>
<dbReference type="InterPro" id="IPR050368">
    <property type="entry name" value="ClC-type_chloride_channel"/>
</dbReference>
<dbReference type="InterPro" id="IPR014743">
    <property type="entry name" value="Cl-channel_core"/>
</dbReference>
<keyword evidence="3 10" id="KW-0812">Transmembrane</keyword>
<protein>
    <submittedName>
        <fullName evidence="11">Chloride channel protein EriC</fullName>
    </submittedName>
</protein>
<keyword evidence="5" id="KW-0406">Ion transport</keyword>
<feature type="transmembrane region" description="Helical" evidence="10">
    <location>
        <begin position="417"/>
        <end position="438"/>
    </location>
</feature>
<accession>A0A261EQC6</accession>
<evidence type="ECO:0000256" key="10">
    <source>
        <dbReference type="SAM" id="Phobius"/>
    </source>
</evidence>
<feature type="transmembrane region" description="Helical" evidence="10">
    <location>
        <begin position="207"/>
        <end position="232"/>
    </location>
</feature>
<dbReference type="RefSeq" id="WP_094723134.1">
    <property type="nucleotide sequence ID" value="NZ_MWWS01000006.1"/>
</dbReference>
<evidence type="ECO:0000256" key="1">
    <source>
        <dbReference type="ARBA" id="ARBA00004141"/>
    </source>
</evidence>
<keyword evidence="2" id="KW-0813">Transport</keyword>
<dbReference type="PANTHER" id="PTHR43427">
    <property type="entry name" value="CHLORIDE CHANNEL PROTEIN CLC-E"/>
    <property type="match status" value="1"/>
</dbReference>
<evidence type="ECO:0000256" key="7">
    <source>
        <dbReference type="ARBA" id="ARBA00023173"/>
    </source>
</evidence>
<keyword evidence="9" id="KW-0407">Ion channel</keyword>
<evidence type="ECO:0000256" key="3">
    <source>
        <dbReference type="ARBA" id="ARBA00022692"/>
    </source>
</evidence>
<dbReference type="InterPro" id="IPR001807">
    <property type="entry name" value="ClC"/>
</dbReference>
<dbReference type="PROSITE" id="PS51257">
    <property type="entry name" value="PROKAR_LIPOPROTEIN"/>
    <property type="match status" value="1"/>
</dbReference>
<keyword evidence="6 10" id="KW-0472">Membrane</keyword>
<feature type="transmembrane region" description="Helical" evidence="10">
    <location>
        <begin position="387"/>
        <end position="410"/>
    </location>
</feature>
<keyword evidence="4 10" id="KW-1133">Transmembrane helix</keyword>
<dbReference type="AlphaFoldDB" id="A0A261EQC6"/>
<feature type="transmembrane region" description="Helical" evidence="10">
    <location>
        <begin position="359"/>
        <end position="381"/>
    </location>
</feature>
<evidence type="ECO:0000256" key="4">
    <source>
        <dbReference type="ARBA" id="ARBA00022989"/>
    </source>
</evidence>
<dbReference type="EMBL" id="MWWS01000006">
    <property type="protein sequence ID" value="OZG49058.1"/>
    <property type="molecule type" value="Genomic_DNA"/>
</dbReference>
<evidence type="ECO:0000256" key="2">
    <source>
        <dbReference type="ARBA" id="ARBA00022448"/>
    </source>
</evidence>
<evidence type="ECO:0000256" key="6">
    <source>
        <dbReference type="ARBA" id="ARBA00023136"/>
    </source>
</evidence>